<keyword evidence="2" id="KW-1185">Reference proteome</keyword>
<dbReference type="EMBL" id="JAAEDA010000008">
    <property type="protein sequence ID" value="MCJ1977594.1"/>
    <property type="molecule type" value="Genomic_DNA"/>
</dbReference>
<evidence type="ECO:0000313" key="1">
    <source>
        <dbReference type="EMBL" id="MCJ1977594.1"/>
    </source>
</evidence>
<gene>
    <name evidence="1" type="ORF">GYN19_06450</name>
</gene>
<protein>
    <submittedName>
        <fullName evidence="1">Uncharacterized protein</fullName>
    </submittedName>
</protein>
<proteinExistence type="predicted"/>
<evidence type="ECO:0000313" key="2">
    <source>
        <dbReference type="Proteomes" id="UP001522462"/>
    </source>
</evidence>
<dbReference type="Proteomes" id="UP001522462">
    <property type="component" value="Unassembled WGS sequence"/>
</dbReference>
<organism evidence="1 2">
    <name type="scientific">Pseudolactococcus paracarnosus</name>
    <dbReference type="NCBI Taxonomy" id="2749962"/>
    <lineage>
        <taxon>Bacteria</taxon>
        <taxon>Bacillati</taxon>
        <taxon>Bacillota</taxon>
        <taxon>Bacilli</taxon>
        <taxon>Lactobacillales</taxon>
        <taxon>Streptococcaceae</taxon>
        <taxon>Pseudolactococcus</taxon>
    </lineage>
</organism>
<comment type="caution">
    <text evidence="1">The sequence shown here is derived from an EMBL/GenBank/DDBJ whole genome shotgun (WGS) entry which is preliminary data.</text>
</comment>
<name>A0ABT0AM02_9LACT</name>
<reference evidence="1 2" key="1">
    <citation type="journal article" date="2022" name="Microbiol. Res.">
        <title>Comparative genome analysis, predicted lifestyle and antimicrobial strategies of Lactococcus carnosus and Lactococcus paracarnosus isolated from meat.</title>
        <authorList>
            <person name="Werum V."/>
            <person name="Ehrmann M."/>
            <person name="Vogel R."/>
            <person name="Hilgarth M."/>
        </authorList>
    </citation>
    <scope>NUCLEOTIDE SEQUENCE [LARGE SCALE GENOMIC DNA]</scope>
    <source>
        <strain evidence="1 2">TMW21897</strain>
    </source>
</reference>
<dbReference type="RefSeq" id="WP_243914538.1">
    <property type="nucleotide sequence ID" value="NZ_JAAECY010000028.1"/>
</dbReference>
<accession>A0ABT0AM02</accession>
<sequence>MEIKYSEKDNEPRFSIENLTFSEMILLQHSVKMQEMDYDRYTLLNWSTTKREFLIQADSDYKLKKHYFNLGKLYLNKIEKLLDISKLPLDTDLSKFLPDFLNKQETALRYAEYKATNQSNK</sequence>